<name>A0A1X0BAL1_9MYCO</name>
<dbReference type="EMBL" id="MVHF01000002">
    <property type="protein sequence ID" value="ORA39344.1"/>
    <property type="molecule type" value="Genomic_DNA"/>
</dbReference>
<dbReference type="NCBIfam" id="TIGR03971">
    <property type="entry name" value="SDR_subfam_1"/>
    <property type="match status" value="1"/>
</dbReference>
<dbReference type="Pfam" id="PF00106">
    <property type="entry name" value="adh_short"/>
    <property type="match status" value="1"/>
</dbReference>
<keyword evidence="6" id="KW-1185">Reference proteome</keyword>
<keyword evidence="2" id="KW-0560">Oxidoreductase</keyword>
<accession>A0A1X0BAL1</accession>
<evidence type="ECO:0000256" key="3">
    <source>
        <dbReference type="ARBA" id="ARBA00023027"/>
    </source>
</evidence>
<keyword evidence="3" id="KW-0520">NAD</keyword>
<dbReference type="PRINTS" id="PR00081">
    <property type="entry name" value="GDHRDH"/>
</dbReference>
<dbReference type="PANTHER" id="PTHR24321">
    <property type="entry name" value="DEHYDROGENASES, SHORT CHAIN"/>
    <property type="match status" value="1"/>
</dbReference>
<dbReference type="InterPro" id="IPR036291">
    <property type="entry name" value="NAD(P)-bd_dom_sf"/>
</dbReference>
<dbReference type="PROSITE" id="PS00061">
    <property type="entry name" value="ADH_SHORT"/>
    <property type="match status" value="1"/>
</dbReference>
<reference evidence="5 6" key="1">
    <citation type="submission" date="2017-02" db="EMBL/GenBank/DDBJ databases">
        <title>The new phylogeny of genus Mycobacterium.</title>
        <authorList>
            <person name="Tortoli E."/>
            <person name="Trovato A."/>
            <person name="Cirillo D.M."/>
        </authorList>
    </citation>
    <scope>NUCLEOTIDE SEQUENCE [LARGE SCALE GENOMIC DNA]</scope>
    <source>
        <strain evidence="5 6">RW6</strain>
    </source>
</reference>
<dbReference type="GO" id="GO:0016491">
    <property type="term" value="F:oxidoreductase activity"/>
    <property type="evidence" value="ECO:0007669"/>
    <property type="project" value="UniProtKB-KW"/>
</dbReference>
<dbReference type="PANTHER" id="PTHR24321:SF8">
    <property type="entry name" value="ESTRADIOL 17-BETA-DEHYDROGENASE 8-RELATED"/>
    <property type="match status" value="1"/>
</dbReference>
<comment type="similarity">
    <text evidence="1 4">Belongs to the short-chain dehydrogenases/reductases (SDR) family.</text>
</comment>
<evidence type="ECO:0000256" key="1">
    <source>
        <dbReference type="ARBA" id="ARBA00006484"/>
    </source>
</evidence>
<dbReference type="STRING" id="1927124.BST13_03550"/>
<dbReference type="InterPro" id="IPR023985">
    <property type="entry name" value="SDR_subfam_1"/>
</dbReference>
<dbReference type="RefSeq" id="WP_083160654.1">
    <property type="nucleotide sequence ID" value="NZ_MVHF01000002.1"/>
</dbReference>
<dbReference type="FunFam" id="3.40.50.720:FF:000084">
    <property type="entry name" value="Short-chain dehydrogenase reductase"/>
    <property type="match status" value="1"/>
</dbReference>
<dbReference type="Proteomes" id="UP000192448">
    <property type="component" value="Unassembled WGS sequence"/>
</dbReference>
<dbReference type="Gene3D" id="3.40.50.720">
    <property type="entry name" value="NAD(P)-binding Rossmann-like Domain"/>
    <property type="match status" value="1"/>
</dbReference>
<proteinExistence type="inferred from homology"/>
<dbReference type="InterPro" id="IPR002347">
    <property type="entry name" value="SDR_fam"/>
</dbReference>
<sequence length="284" mass="30147">MGMLDGQVVFVTGGGRGQGRAHAIASAREGADVALFDCVHDIDTVGYPLARRQDLDETASLVESAGRRALRYVGDVRSQADLNQAVEKTISAFGHLDALVANAGIWATGPFWELSDDQWSDMIDICLTGVWRSAKAVAPHMIDRQKGSIVMTSSVDGLEPGGIYAHYTAAKHGVLGLMKSVALELAPHGPRCNSVNPGAVDTPMLDNQPGYDLISGHPGGTRDDLVEGGHRFNVLKNTALLDPMDIANAAVFLNSELAARVTGTTLLVDAGHMLLTGYNHNPVR</sequence>
<gene>
    <name evidence="5" type="ORF">BST13_03550</name>
</gene>
<evidence type="ECO:0000256" key="4">
    <source>
        <dbReference type="RuleBase" id="RU000363"/>
    </source>
</evidence>
<organism evidence="5 6">
    <name type="scientific">Mycobacterium aquaticum</name>
    <dbReference type="NCBI Taxonomy" id="1927124"/>
    <lineage>
        <taxon>Bacteria</taxon>
        <taxon>Bacillati</taxon>
        <taxon>Actinomycetota</taxon>
        <taxon>Actinomycetes</taxon>
        <taxon>Mycobacteriales</taxon>
        <taxon>Mycobacteriaceae</taxon>
        <taxon>Mycobacterium</taxon>
    </lineage>
</organism>
<dbReference type="CDD" id="cd05233">
    <property type="entry name" value="SDR_c"/>
    <property type="match status" value="1"/>
</dbReference>
<evidence type="ECO:0000313" key="6">
    <source>
        <dbReference type="Proteomes" id="UP000192448"/>
    </source>
</evidence>
<dbReference type="AlphaFoldDB" id="A0A1X0BAL1"/>
<dbReference type="InterPro" id="IPR020904">
    <property type="entry name" value="Sc_DH/Rdtase_CS"/>
</dbReference>
<dbReference type="OrthoDB" id="5173603at2"/>
<dbReference type="SUPFAM" id="SSF51735">
    <property type="entry name" value="NAD(P)-binding Rossmann-fold domains"/>
    <property type="match status" value="1"/>
</dbReference>
<evidence type="ECO:0000256" key="2">
    <source>
        <dbReference type="ARBA" id="ARBA00023002"/>
    </source>
</evidence>
<dbReference type="PRINTS" id="PR00080">
    <property type="entry name" value="SDRFAMILY"/>
</dbReference>
<evidence type="ECO:0000313" key="5">
    <source>
        <dbReference type="EMBL" id="ORA39344.1"/>
    </source>
</evidence>
<comment type="caution">
    <text evidence="5">The sequence shown here is derived from an EMBL/GenBank/DDBJ whole genome shotgun (WGS) entry which is preliminary data.</text>
</comment>
<protein>
    <submittedName>
        <fullName evidence="5">Oxidoreductase</fullName>
    </submittedName>
</protein>